<evidence type="ECO:0000313" key="3">
    <source>
        <dbReference type="Proteomes" id="UP001163731"/>
    </source>
</evidence>
<protein>
    <recommendedName>
        <fullName evidence="4">TonB C-terminal domain-containing protein</fullName>
    </recommendedName>
</protein>
<proteinExistence type="predicted"/>
<evidence type="ECO:0000313" key="2">
    <source>
        <dbReference type="EMBL" id="MCW3169380.1"/>
    </source>
</evidence>
<dbReference type="EMBL" id="JAPDHW010000008">
    <property type="protein sequence ID" value="MCW3169380.1"/>
    <property type="molecule type" value="Genomic_DNA"/>
</dbReference>
<comment type="caution">
    <text evidence="2">The sequence shown here is derived from an EMBL/GenBank/DDBJ whole genome shotgun (WGS) entry which is preliminary data.</text>
</comment>
<keyword evidence="3" id="KW-1185">Reference proteome</keyword>
<dbReference type="Proteomes" id="UP001163731">
    <property type="component" value="Unassembled WGS sequence"/>
</dbReference>
<evidence type="ECO:0008006" key="4">
    <source>
        <dbReference type="Google" id="ProtNLM"/>
    </source>
</evidence>
<dbReference type="RefSeq" id="WP_264750551.1">
    <property type="nucleotide sequence ID" value="NZ_JAPDHW010000008.1"/>
</dbReference>
<organism evidence="2 3">
    <name type="scientific">Chryseobacterium kimseyorum</name>
    <dbReference type="NCBI Taxonomy" id="2984028"/>
    <lineage>
        <taxon>Bacteria</taxon>
        <taxon>Pseudomonadati</taxon>
        <taxon>Bacteroidota</taxon>
        <taxon>Flavobacteriia</taxon>
        <taxon>Flavobacteriales</taxon>
        <taxon>Weeksellaceae</taxon>
        <taxon>Chryseobacterium group</taxon>
        <taxon>Chryseobacterium</taxon>
    </lineage>
</organism>
<sequence length="148" mass="16965">MKKLLSVLAIAVFTFSFSQTNVSVKSDQKQLETLYTGGQVKFNKDLRDNLVHTANAFQALGDFKLDFIVNEDGKISDIKLFPQLFDQAFEREIKRDVKRMTKHFANNTSQKISVALSFSRDYRDNENNGALLTNDNYATVHQSYICRN</sequence>
<feature type="signal peptide" evidence="1">
    <location>
        <begin position="1"/>
        <end position="18"/>
    </location>
</feature>
<keyword evidence="1" id="KW-0732">Signal</keyword>
<accession>A0ABT3HZZ3</accession>
<name>A0ABT3HZZ3_9FLAO</name>
<reference evidence="2" key="1">
    <citation type="submission" date="2022-10" db="EMBL/GenBank/DDBJ databases">
        <title>Chryseobacterium babae sp. nov. isolated from the gut of the beetle Oryctes rhinoceros, and Chryseobacterium kimseyorum sp. nov., isolated from a stick insect rearing cage.</title>
        <authorList>
            <person name="Shelomi M."/>
            <person name="Han C.-J."/>
            <person name="Chen W.-M."/>
            <person name="Chen H.-K."/>
            <person name="Liaw S.-J."/>
            <person name="Muhle E."/>
            <person name="Clermont D."/>
        </authorList>
    </citation>
    <scope>NUCLEOTIDE SEQUENCE</scope>
    <source>
        <strain evidence="2">09-1422</strain>
    </source>
</reference>
<gene>
    <name evidence="2" type="ORF">OMO38_12695</name>
</gene>
<feature type="chain" id="PRO_5045136746" description="TonB C-terminal domain-containing protein" evidence="1">
    <location>
        <begin position="19"/>
        <end position="148"/>
    </location>
</feature>
<evidence type="ECO:0000256" key="1">
    <source>
        <dbReference type="SAM" id="SignalP"/>
    </source>
</evidence>